<dbReference type="OrthoDB" id="2678539at2759"/>
<gene>
    <name evidence="2" type="ORF">PAXINDRAFT_11765</name>
</gene>
<keyword evidence="3" id="KW-1185">Reference proteome</keyword>
<organism evidence="2 3">
    <name type="scientific">Paxillus involutus ATCC 200175</name>
    <dbReference type="NCBI Taxonomy" id="664439"/>
    <lineage>
        <taxon>Eukaryota</taxon>
        <taxon>Fungi</taxon>
        <taxon>Dikarya</taxon>
        <taxon>Basidiomycota</taxon>
        <taxon>Agaricomycotina</taxon>
        <taxon>Agaricomycetes</taxon>
        <taxon>Agaricomycetidae</taxon>
        <taxon>Boletales</taxon>
        <taxon>Paxilineae</taxon>
        <taxon>Paxillaceae</taxon>
        <taxon>Paxillus</taxon>
    </lineage>
</organism>
<dbReference type="Proteomes" id="UP000053647">
    <property type="component" value="Unassembled WGS sequence"/>
</dbReference>
<dbReference type="HOGENOM" id="CLU_685309_0_0_1"/>
<feature type="region of interest" description="Disordered" evidence="1">
    <location>
        <begin position="274"/>
        <end position="293"/>
    </location>
</feature>
<feature type="region of interest" description="Disordered" evidence="1">
    <location>
        <begin position="226"/>
        <end position="253"/>
    </location>
</feature>
<evidence type="ECO:0000256" key="1">
    <source>
        <dbReference type="SAM" id="MobiDB-lite"/>
    </source>
</evidence>
<protein>
    <submittedName>
        <fullName evidence="2">Uncharacterized protein</fullName>
    </submittedName>
</protein>
<reference evidence="2 3" key="1">
    <citation type="submission" date="2014-06" db="EMBL/GenBank/DDBJ databases">
        <authorList>
            <consortium name="DOE Joint Genome Institute"/>
            <person name="Kuo A."/>
            <person name="Kohler A."/>
            <person name="Nagy L.G."/>
            <person name="Floudas D."/>
            <person name="Copeland A."/>
            <person name="Barry K.W."/>
            <person name="Cichocki N."/>
            <person name="Veneault-Fourrey C."/>
            <person name="LaButti K."/>
            <person name="Lindquist E.A."/>
            <person name="Lipzen A."/>
            <person name="Lundell T."/>
            <person name="Morin E."/>
            <person name="Murat C."/>
            <person name="Sun H."/>
            <person name="Tunlid A."/>
            <person name="Henrissat B."/>
            <person name="Grigoriev I.V."/>
            <person name="Hibbett D.S."/>
            <person name="Martin F."/>
            <person name="Nordberg H.P."/>
            <person name="Cantor M.N."/>
            <person name="Hua S.X."/>
        </authorList>
    </citation>
    <scope>NUCLEOTIDE SEQUENCE [LARGE SCALE GENOMIC DNA]</scope>
    <source>
        <strain evidence="2 3">ATCC 200175</strain>
    </source>
</reference>
<evidence type="ECO:0000313" key="2">
    <source>
        <dbReference type="EMBL" id="KIJ15651.1"/>
    </source>
</evidence>
<feature type="region of interest" description="Disordered" evidence="1">
    <location>
        <begin position="177"/>
        <end position="205"/>
    </location>
</feature>
<evidence type="ECO:0000313" key="3">
    <source>
        <dbReference type="Proteomes" id="UP000053647"/>
    </source>
</evidence>
<accession>A0A0C9U9L0</accession>
<dbReference type="EMBL" id="KN819336">
    <property type="protein sequence ID" value="KIJ15651.1"/>
    <property type="molecule type" value="Genomic_DNA"/>
</dbReference>
<dbReference type="AlphaFoldDB" id="A0A0C9U9L0"/>
<name>A0A0C9U9L0_PAXIN</name>
<sequence>MLQSSSFRFRKPKSMHLYQQNHLRNRKVRSTSSHRINDVSRTKLLDIFKSLRHRKLPKDASRRVSLTRTRSFSPPTFACHTISPTQPLLPATSPPLCVSRCRSDAVSILSVTEEDHSSGMSFSSSSLDCAPEVEGGRHHFPHSILPASPSTFQLRSESTKDYLVERLEQHLQRLSISDASPGTFPTSSSAIRPVPPQRTSSDDTPMDVYFESQKLDASLRQKCHFETSPPPPPVHAFRQGQLSHDKPNSSFSNNKEVTVPVIVITSVGAEQAKPFQPSAPRSFRTPFGSSNLTNGVTYNQTSKAKQLPPGDPFMSQSPHVTYPPDYNLTFRIPPFASTESGLAWYAPETPTPMGCDHFGDCSGDLWDILHPPLVTHAFMLPPFALPPLNSRLFGDMSAPLVS</sequence>
<reference evidence="3" key="2">
    <citation type="submission" date="2015-01" db="EMBL/GenBank/DDBJ databases">
        <title>Evolutionary Origins and Diversification of the Mycorrhizal Mutualists.</title>
        <authorList>
            <consortium name="DOE Joint Genome Institute"/>
            <consortium name="Mycorrhizal Genomics Consortium"/>
            <person name="Kohler A."/>
            <person name="Kuo A."/>
            <person name="Nagy L.G."/>
            <person name="Floudas D."/>
            <person name="Copeland A."/>
            <person name="Barry K.W."/>
            <person name="Cichocki N."/>
            <person name="Veneault-Fourrey C."/>
            <person name="LaButti K."/>
            <person name="Lindquist E.A."/>
            <person name="Lipzen A."/>
            <person name="Lundell T."/>
            <person name="Morin E."/>
            <person name="Murat C."/>
            <person name="Riley R."/>
            <person name="Ohm R."/>
            <person name="Sun H."/>
            <person name="Tunlid A."/>
            <person name="Henrissat B."/>
            <person name="Grigoriev I.V."/>
            <person name="Hibbett D.S."/>
            <person name="Martin F."/>
        </authorList>
    </citation>
    <scope>NUCLEOTIDE SEQUENCE [LARGE SCALE GENOMIC DNA]</scope>
    <source>
        <strain evidence="3">ATCC 200175</strain>
    </source>
</reference>
<feature type="compositionally biased region" description="Polar residues" evidence="1">
    <location>
        <begin position="177"/>
        <end position="190"/>
    </location>
</feature>
<proteinExistence type="predicted"/>